<dbReference type="SUPFAM" id="SSF55469">
    <property type="entry name" value="FMN-dependent nitroreductase-like"/>
    <property type="match status" value="1"/>
</dbReference>
<dbReference type="CDD" id="cd02136">
    <property type="entry name" value="PnbA_NfnB-like"/>
    <property type="match status" value="1"/>
</dbReference>
<dbReference type="KEGG" id="mrr:Moror_17791"/>
<keyword evidence="3" id="KW-0285">Flavoprotein</keyword>
<gene>
    <name evidence="7" type="ORF">Moror_17791</name>
</gene>
<feature type="domain" description="Nitroreductase" evidence="6">
    <location>
        <begin position="100"/>
        <end position="291"/>
    </location>
</feature>
<protein>
    <submittedName>
        <fullName evidence="7">Nitroreductase</fullName>
    </submittedName>
</protein>
<dbReference type="Proteomes" id="UP000017559">
    <property type="component" value="Unassembled WGS sequence"/>
</dbReference>
<dbReference type="HOGENOM" id="CLU_070764_9_0_1"/>
<keyword evidence="8" id="KW-1185">Reference proteome</keyword>
<evidence type="ECO:0000256" key="3">
    <source>
        <dbReference type="ARBA" id="ARBA00022630"/>
    </source>
</evidence>
<name>V2XXT7_MONRO</name>
<evidence type="ECO:0000256" key="1">
    <source>
        <dbReference type="ARBA" id="ARBA00001917"/>
    </source>
</evidence>
<dbReference type="Gene3D" id="3.40.109.10">
    <property type="entry name" value="NADH Oxidase"/>
    <property type="match status" value="1"/>
</dbReference>
<accession>V2XXT7</accession>
<comment type="similarity">
    <text evidence="2">Belongs to the nitroreductase family.</text>
</comment>
<dbReference type="EMBL" id="AWSO01000027">
    <property type="protein sequence ID" value="ESK97360.1"/>
    <property type="molecule type" value="Genomic_DNA"/>
</dbReference>
<evidence type="ECO:0000313" key="8">
    <source>
        <dbReference type="Proteomes" id="UP000017559"/>
    </source>
</evidence>
<dbReference type="PANTHER" id="PTHR43673:SF2">
    <property type="entry name" value="NITROREDUCTASE"/>
    <property type="match status" value="1"/>
</dbReference>
<keyword evidence="4" id="KW-0288">FMN</keyword>
<dbReference type="Pfam" id="PF00881">
    <property type="entry name" value="Nitroreductase"/>
    <property type="match status" value="1"/>
</dbReference>
<dbReference type="STRING" id="1381753.V2XXT7"/>
<dbReference type="AlphaFoldDB" id="V2XXT7"/>
<evidence type="ECO:0000313" key="7">
    <source>
        <dbReference type="EMBL" id="ESK97360.1"/>
    </source>
</evidence>
<comment type="cofactor">
    <cofactor evidence="1">
        <name>FMN</name>
        <dbReference type="ChEBI" id="CHEBI:58210"/>
    </cofactor>
</comment>
<dbReference type="GO" id="GO:0016491">
    <property type="term" value="F:oxidoreductase activity"/>
    <property type="evidence" value="ECO:0007669"/>
    <property type="project" value="UniProtKB-KW"/>
</dbReference>
<organism evidence="7 8">
    <name type="scientific">Moniliophthora roreri (strain MCA 2997)</name>
    <name type="common">Cocoa frosty pod rot fungus</name>
    <name type="synonym">Crinipellis roreri</name>
    <dbReference type="NCBI Taxonomy" id="1381753"/>
    <lineage>
        <taxon>Eukaryota</taxon>
        <taxon>Fungi</taxon>
        <taxon>Dikarya</taxon>
        <taxon>Basidiomycota</taxon>
        <taxon>Agaricomycotina</taxon>
        <taxon>Agaricomycetes</taxon>
        <taxon>Agaricomycetidae</taxon>
        <taxon>Agaricales</taxon>
        <taxon>Marasmiineae</taxon>
        <taxon>Marasmiaceae</taxon>
        <taxon>Moniliophthora</taxon>
    </lineage>
</organism>
<keyword evidence="5" id="KW-0560">Oxidoreductase</keyword>
<dbReference type="InterPro" id="IPR000415">
    <property type="entry name" value="Nitroreductase-like"/>
</dbReference>
<evidence type="ECO:0000259" key="6">
    <source>
        <dbReference type="Pfam" id="PF00881"/>
    </source>
</evidence>
<evidence type="ECO:0000256" key="5">
    <source>
        <dbReference type="ARBA" id="ARBA00023002"/>
    </source>
</evidence>
<evidence type="ECO:0000256" key="4">
    <source>
        <dbReference type="ARBA" id="ARBA00022643"/>
    </source>
</evidence>
<dbReference type="InterPro" id="IPR029479">
    <property type="entry name" value="Nitroreductase"/>
</dbReference>
<sequence length="319" mass="36514">MYLFHNQKLTFSLAQGLYIYRCLSFSAHGRRTRIEYFSKSSGIQRTSALRSRIYFVVFSTSYLTSSSYNMTALKSISTNGVKEIYGEQRSAVETIDSIMKNRFSCRFYLPKPVPRNIVEEIIDAARFAPSGNNMQPWEKVYCISGEVKDTICRAMQEAHLGNPTDYTSQYHYYPEGPLPAQYATRRQQFGQIHYTGLKIDRNDRVARAKASSRNYDFYGAPVAFVFTIHKDLTQGSWLDVGYFIQSMIIASQARGLTSVSLESISTYHQILRKYLPIADHEVVAVGMAMGYPDLEKVVQYHGRQPKRQVSDIIEFHGLD</sequence>
<proteinExistence type="inferred from homology"/>
<dbReference type="PANTHER" id="PTHR43673">
    <property type="entry name" value="NAD(P)H NITROREDUCTASE YDGI-RELATED"/>
    <property type="match status" value="1"/>
</dbReference>
<comment type="caution">
    <text evidence="7">The sequence shown here is derived from an EMBL/GenBank/DDBJ whole genome shotgun (WGS) entry which is preliminary data.</text>
</comment>
<reference evidence="7 8" key="1">
    <citation type="journal article" date="2014" name="BMC Genomics">
        <title>Genome and secretome analysis of the hemibiotrophic fungal pathogen, Moniliophthora roreri, which causes frosty pod rot disease of cacao: mechanisms of the biotrophic and necrotrophic phases.</title>
        <authorList>
            <person name="Meinhardt L.W."/>
            <person name="Costa G.G.L."/>
            <person name="Thomazella D.P.T."/>
            <person name="Teixeira P.J.P.L."/>
            <person name="Carazzolle M.F."/>
            <person name="Schuster S.C."/>
            <person name="Carlson J.E."/>
            <person name="Guiltinan M.J."/>
            <person name="Mieczkowski P."/>
            <person name="Farmer A."/>
            <person name="Ramaraj T."/>
            <person name="Crozier J."/>
            <person name="Davis R.E."/>
            <person name="Shao J."/>
            <person name="Melnick R.L."/>
            <person name="Pereira G.A.G."/>
            <person name="Bailey B.A."/>
        </authorList>
    </citation>
    <scope>NUCLEOTIDE SEQUENCE [LARGE SCALE GENOMIC DNA]</scope>
    <source>
        <strain evidence="7 8">MCA 2997</strain>
    </source>
</reference>
<evidence type="ECO:0000256" key="2">
    <source>
        <dbReference type="ARBA" id="ARBA00007118"/>
    </source>
</evidence>
<dbReference type="OrthoDB" id="41362at2759"/>